<reference evidence="2 3" key="1">
    <citation type="submission" date="2016-11" db="EMBL/GenBank/DDBJ databases">
        <authorList>
            <person name="Jaros S."/>
            <person name="Januszkiewicz K."/>
            <person name="Wedrychowicz H."/>
        </authorList>
    </citation>
    <scope>NUCLEOTIDE SEQUENCE [LARGE SCALE GENOMIC DNA]</scope>
    <source>
        <strain evidence="2 3">DSM 100565</strain>
    </source>
</reference>
<evidence type="ECO:0000313" key="2">
    <source>
        <dbReference type="EMBL" id="SHJ24581.1"/>
    </source>
</evidence>
<accession>A0A1M6HQW1</accession>
<protein>
    <submittedName>
        <fullName evidence="2">Uncharacterized protein</fullName>
    </submittedName>
</protein>
<dbReference type="OrthoDB" id="7870012at2"/>
<sequence>MSRIADIIACLEDANRRLAGIGPLEALTAHLAKERGIEGHKSAELTEAREEAKSRRDRALADLIGAEAKTQGEALRKAAALVGPEMSDEAAASVRADAKRLTDTSRDPVVMDATRLRDLQAVSLRLSDDPFNGNGDSPENLDLDQQQLRLYDRLKKQPPTSPEGVAALADIIWNDFGPGLIAGTPDWEDAITNNPEYALLRRLRHGARIVAEGR</sequence>
<dbReference type="Proteomes" id="UP000184292">
    <property type="component" value="Unassembled WGS sequence"/>
</dbReference>
<dbReference type="STRING" id="1447782.SAMN05444417_3302"/>
<evidence type="ECO:0000313" key="3">
    <source>
        <dbReference type="Proteomes" id="UP000184292"/>
    </source>
</evidence>
<organism evidence="2 3">
    <name type="scientific">Wenxinia saemankumensis</name>
    <dbReference type="NCBI Taxonomy" id="1447782"/>
    <lineage>
        <taxon>Bacteria</taxon>
        <taxon>Pseudomonadati</taxon>
        <taxon>Pseudomonadota</taxon>
        <taxon>Alphaproteobacteria</taxon>
        <taxon>Rhodobacterales</taxon>
        <taxon>Roseobacteraceae</taxon>
        <taxon>Wenxinia</taxon>
    </lineage>
</organism>
<proteinExistence type="predicted"/>
<name>A0A1M6HQW1_9RHOB</name>
<feature type="coiled-coil region" evidence="1">
    <location>
        <begin position="42"/>
        <end position="69"/>
    </location>
</feature>
<keyword evidence="3" id="KW-1185">Reference proteome</keyword>
<keyword evidence="1" id="KW-0175">Coiled coil</keyword>
<dbReference type="RefSeq" id="WP_073333895.1">
    <property type="nucleotide sequence ID" value="NZ_FQYO01000007.1"/>
</dbReference>
<dbReference type="EMBL" id="FQYO01000007">
    <property type="protein sequence ID" value="SHJ24581.1"/>
    <property type="molecule type" value="Genomic_DNA"/>
</dbReference>
<evidence type="ECO:0000256" key="1">
    <source>
        <dbReference type="SAM" id="Coils"/>
    </source>
</evidence>
<dbReference type="AlphaFoldDB" id="A0A1M6HQW1"/>
<gene>
    <name evidence="2" type="ORF">SAMN05444417_3302</name>
</gene>